<proteinExistence type="predicted"/>
<sequence>MNAILLWHKKKTNLYSDEPKGVNQRFIESDTSVHIPHLRAITQDFPLMLYFHLAIWKRLGRGKWREACSRLAAMQWAWLPKEWDEIKKEPWNLWEDMFLRSAERWLRVMEVDVPDLKDDSMDDDANEDGLDVSNGVDSVAGGSPVLVLASRLHTGQNVLHVVSQESTQKAWNSAQGLRIYDSVNGD</sequence>
<reference evidence="1" key="1">
    <citation type="submission" date="2022-11" db="EMBL/GenBank/DDBJ databases">
        <authorList>
            <person name="Hyden B.L."/>
            <person name="Feng K."/>
            <person name="Yates T."/>
            <person name="Jawdy S."/>
            <person name="Smart L.B."/>
            <person name="Muchero W."/>
        </authorList>
    </citation>
    <scope>NUCLEOTIDE SEQUENCE</scope>
    <source>
        <tissue evidence="1">Shoot tip</tissue>
    </source>
</reference>
<gene>
    <name evidence="1" type="ORF">OIU85_003210</name>
</gene>
<accession>A0A9Q0PYM7</accession>
<comment type="caution">
    <text evidence="1">The sequence shown here is derived from an EMBL/GenBank/DDBJ whole genome shotgun (WGS) entry which is preliminary data.</text>
</comment>
<reference evidence="1" key="2">
    <citation type="journal article" date="2023" name="Int. J. Mol. Sci.">
        <title>De Novo Assembly and Annotation of 11 Diverse Shrub Willow (Salix) Genomes Reveals Novel Gene Organization in Sex-Linked Regions.</title>
        <authorList>
            <person name="Hyden B."/>
            <person name="Feng K."/>
            <person name="Yates T.B."/>
            <person name="Jawdy S."/>
            <person name="Cereghino C."/>
            <person name="Smart L.B."/>
            <person name="Muchero W."/>
        </authorList>
    </citation>
    <scope>NUCLEOTIDE SEQUENCE [LARGE SCALE GENOMIC DNA]</scope>
    <source>
        <tissue evidence="1">Shoot tip</tissue>
    </source>
</reference>
<evidence type="ECO:0000313" key="1">
    <source>
        <dbReference type="EMBL" id="KAJ6696833.1"/>
    </source>
</evidence>
<dbReference type="OrthoDB" id="1734935at2759"/>
<dbReference type="AlphaFoldDB" id="A0A9Q0PYM7"/>
<evidence type="ECO:0000313" key="2">
    <source>
        <dbReference type="Proteomes" id="UP001151529"/>
    </source>
</evidence>
<dbReference type="Proteomes" id="UP001151529">
    <property type="component" value="Chromosome 19"/>
</dbReference>
<protein>
    <submittedName>
        <fullName evidence="1">Uncharacterized protein</fullName>
    </submittedName>
</protein>
<dbReference type="EMBL" id="JAPFFL010000010">
    <property type="protein sequence ID" value="KAJ6696833.1"/>
    <property type="molecule type" value="Genomic_DNA"/>
</dbReference>
<keyword evidence="2" id="KW-1185">Reference proteome</keyword>
<name>A0A9Q0PYM7_SALVM</name>
<organism evidence="1 2">
    <name type="scientific">Salix viminalis</name>
    <name type="common">Common osier</name>
    <name type="synonym">Basket willow</name>
    <dbReference type="NCBI Taxonomy" id="40686"/>
    <lineage>
        <taxon>Eukaryota</taxon>
        <taxon>Viridiplantae</taxon>
        <taxon>Streptophyta</taxon>
        <taxon>Embryophyta</taxon>
        <taxon>Tracheophyta</taxon>
        <taxon>Spermatophyta</taxon>
        <taxon>Magnoliopsida</taxon>
        <taxon>eudicotyledons</taxon>
        <taxon>Gunneridae</taxon>
        <taxon>Pentapetalae</taxon>
        <taxon>rosids</taxon>
        <taxon>fabids</taxon>
        <taxon>Malpighiales</taxon>
        <taxon>Salicaceae</taxon>
        <taxon>Saliceae</taxon>
        <taxon>Salix</taxon>
    </lineage>
</organism>